<feature type="transmembrane region" description="Helical" evidence="1">
    <location>
        <begin position="258"/>
        <end position="277"/>
    </location>
</feature>
<comment type="caution">
    <text evidence="2">The sequence shown here is derived from an EMBL/GenBank/DDBJ whole genome shotgun (WGS) entry which is preliminary data.</text>
</comment>
<evidence type="ECO:0000313" key="3">
    <source>
        <dbReference type="Proteomes" id="UP000323188"/>
    </source>
</evidence>
<dbReference type="AlphaFoldDB" id="A0A5B2TQY5"/>
<organism evidence="2 3">
    <name type="scientific">Maribacter flavus</name>
    <dbReference type="NCBI Taxonomy" id="1658664"/>
    <lineage>
        <taxon>Bacteria</taxon>
        <taxon>Pseudomonadati</taxon>
        <taxon>Bacteroidota</taxon>
        <taxon>Flavobacteriia</taxon>
        <taxon>Flavobacteriales</taxon>
        <taxon>Flavobacteriaceae</taxon>
        <taxon>Maribacter</taxon>
    </lineage>
</organism>
<dbReference type="PANTHER" id="PTHR35337">
    <property type="entry name" value="SLR1478 PROTEIN"/>
    <property type="match status" value="1"/>
</dbReference>
<accession>A0A5B2TQY5</accession>
<feature type="transmembrane region" description="Helical" evidence="1">
    <location>
        <begin position="100"/>
        <end position="119"/>
    </location>
</feature>
<protein>
    <submittedName>
        <fullName evidence="2">Stage II sporulation protein M</fullName>
    </submittedName>
</protein>
<proteinExistence type="predicted"/>
<dbReference type="PANTHER" id="PTHR35337:SF1">
    <property type="entry name" value="SLR1478 PROTEIN"/>
    <property type="match status" value="1"/>
</dbReference>
<feature type="transmembrane region" description="Helical" evidence="1">
    <location>
        <begin position="289"/>
        <end position="308"/>
    </location>
</feature>
<feature type="transmembrane region" description="Helical" evidence="1">
    <location>
        <begin position="215"/>
        <end position="237"/>
    </location>
</feature>
<reference evidence="2 3" key="1">
    <citation type="submission" date="2019-09" db="EMBL/GenBank/DDBJ databases">
        <authorList>
            <person name="Khan S.A."/>
            <person name="Jeon C.O."/>
            <person name="Chun B.H."/>
            <person name="Jeong S.E."/>
        </authorList>
    </citation>
    <scope>NUCLEOTIDE SEQUENCE [LARGE SCALE GENOMIC DNA]</scope>
    <source>
        <strain evidence="2 3">KCTC 42508</strain>
    </source>
</reference>
<keyword evidence="1" id="KW-1133">Transmembrane helix</keyword>
<dbReference type="InterPro" id="IPR002798">
    <property type="entry name" value="SpoIIM-like"/>
</dbReference>
<sequence length="325" mass="37256">MREAAFVKQNKDKWSTFESALVNKTNLDPNVLSDLYIEVTDHLSYAKTFYPKSNTEFYLNSLASQAHQKIYKTKRESKSRIITFWKTEFPLMFKNHHRELLIAFLVFLFFSFVGAYSAANEGDFVRSILGDAYVNMTLENIEKGDPMAVYKQMGEFNMFLGITINNIRVALMAFVYGITLGVGTLMVMLQNGIMLGSFQYFFYEKGLLWESVRTIWIHGTIEISVIIIAGCAGLVLANGMLFPGTFTRLESFKRGVKNGLKIMVSTIPFFVVAGFLEGFVTRHTEMPDWLAILIILGSLALIIFYYVIYPYQINKRHRLHEAKLH</sequence>
<keyword evidence="1" id="KW-0472">Membrane</keyword>
<dbReference type="Pfam" id="PF01944">
    <property type="entry name" value="SpoIIM"/>
    <property type="match status" value="1"/>
</dbReference>
<evidence type="ECO:0000256" key="1">
    <source>
        <dbReference type="SAM" id="Phobius"/>
    </source>
</evidence>
<gene>
    <name evidence="2" type="ORF">F0361_10715</name>
</gene>
<name>A0A5B2TQY5_9FLAO</name>
<evidence type="ECO:0000313" key="2">
    <source>
        <dbReference type="EMBL" id="KAA2216473.1"/>
    </source>
</evidence>
<dbReference type="EMBL" id="VUOE01000002">
    <property type="protein sequence ID" value="KAA2216473.1"/>
    <property type="molecule type" value="Genomic_DNA"/>
</dbReference>
<dbReference type="RefSeq" id="WP_154918618.1">
    <property type="nucleotide sequence ID" value="NZ_VUOE01000002.1"/>
</dbReference>
<dbReference type="Proteomes" id="UP000323188">
    <property type="component" value="Unassembled WGS sequence"/>
</dbReference>
<keyword evidence="1" id="KW-0812">Transmembrane</keyword>